<geneLocation type="plasmid" evidence="1 4">
    <name>pJCM12687</name>
</geneLocation>
<reference evidence="2 3" key="1">
    <citation type="submission" date="2016-12" db="EMBL/GenBank/DDBJ databases">
        <title>The new phylogeny of genus Mycobacterium.</title>
        <authorList>
            <person name="Tortoli E."/>
            <person name="Trovato A."/>
            <person name="Cirillo D.M."/>
        </authorList>
    </citation>
    <scope>NUCLEOTIDE SEQUENCE [LARGE SCALE GENOMIC DNA]</scope>
    <source>
        <strain evidence="2 3">DSM 44624</strain>
    </source>
</reference>
<organism evidence="2 3">
    <name type="scientific">Mycobacterium branderi</name>
    <dbReference type="NCBI Taxonomy" id="43348"/>
    <lineage>
        <taxon>Bacteria</taxon>
        <taxon>Bacillati</taxon>
        <taxon>Actinomycetota</taxon>
        <taxon>Actinomycetes</taxon>
        <taxon>Mycobacteriales</taxon>
        <taxon>Mycobacteriaceae</taxon>
        <taxon>Mycobacterium</taxon>
    </lineage>
</organism>
<proteinExistence type="predicted"/>
<evidence type="ECO:0000313" key="3">
    <source>
        <dbReference type="Proteomes" id="UP000192441"/>
    </source>
</evidence>
<protein>
    <submittedName>
        <fullName evidence="2">Uncharacterized protein</fullName>
    </submittedName>
</protein>
<dbReference type="EMBL" id="MVHM01000012">
    <property type="protein sequence ID" value="ORA35376.1"/>
    <property type="molecule type" value="Genomic_DNA"/>
</dbReference>
<reference evidence="1 4" key="2">
    <citation type="journal article" date="2019" name="Emerg. Microbes Infect.">
        <title>Comprehensive subspecies identification of 175 nontuberculous mycobacteria species based on 7547 genomic profiles.</title>
        <authorList>
            <person name="Matsumoto Y."/>
            <person name="Kinjo T."/>
            <person name="Motooka D."/>
            <person name="Nabeya D."/>
            <person name="Jung N."/>
            <person name="Uechi K."/>
            <person name="Horii T."/>
            <person name="Iida T."/>
            <person name="Fujita J."/>
            <person name="Nakamura S."/>
        </authorList>
    </citation>
    <scope>NUCLEOTIDE SEQUENCE [LARGE SCALE GENOMIC DNA]</scope>
    <source>
        <strain evidence="1 4">JCM 12687</strain>
        <plasmid evidence="1">pJCM12687</plasmid>
    </source>
</reference>
<dbReference type="Proteomes" id="UP000467379">
    <property type="component" value="Plasmid pJCM12687"/>
</dbReference>
<dbReference type="Proteomes" id="UP000192441">
    <property type="component" value="Unassembled WGS sequence"/>
</dbReference>
<keyword evidence="4" id="KW-1185">Reference proteome</keyword>
<gene>
    <name evidence="2" type="ORF">BST20_17365</name>
    <name evidence="1" type="ORF">MBRA_52580</name>
</gene>
<keyword evidence="1" id="KW-0614">Plasmid</keyword>
<dbReference type="AlphaFoldDB" id="A0A7I7WEX6"/>
<reference evidence="1" key="3">
    <citation type="submission" date="2020-02" db="EMBL/GenBank/DDBJ databases">
        <authorList>
            <person name="Matsumoto Y."/>
            <person name="Motooka D."/>
            <person name="Nakamura S."/>
        </authorList>
    </citation>
    <scope>NUCLEOTIDE SEQUENCE</scope>
    <source>
        <strain evidence="1">JCM 12687</strain>
        <plasmid evidence="1">pJCM12687</plasmid>
    </source>
</reference>
<name>A0A7I7WEX6_9MYCO</name>
<evidence type="ECO:0000313" key="2">
    <source>
        <dbReference type="EMBL" id="ORA35376.1"/>
    </source>
</evidence>
<sequence length="160" mass="16783">MSVALVRARVVEVLARAESLFTTPAEAATTAQLDAAAEASRGLAARSAELSGAAITAHRDLATSATQRLEHAADTDAHLAEQVARAGQTHAEARSQASALRAEAAEVGPRLDAWAGLPASEITGLKALRDRVARMQQLLAQHRQEAVRTASQIRSLGYGQ</sequence>
<evidence type="ECO:0000313" key="4">
    <source>
        <dbReference type="Proteomes" id="UP000467379"/>
    </source>
</evidence>
<dbReference type="EMBL" id="AP022607">
    <property type="protein sequence ID" value="BBZ15063.1"/>
    <property type="molecule type" value="Genomic_DNA"/>
</dbReference>
<evidence type="ECO:0000313" key="1">
    <source>
        <dbReference type="EMBL" id="BBZ15063.1"/>
    </source>
</evidence>
<accession>A0A7I7WEX6</accession>